<feature type="region of interest" description="Disordered" evidence="1">
    <location>
        <begin position="1"/>
        <end position="66"/>
    </location>
</feature>
<dbReference type="OrthoDB" id="5378975at2759"/>
<dbReference type="Proteomes" id="UP000186303">
    <property type="component" value="Chromosome 7"/>
</dbReference>
<protein>
    <submittedName>
        <fullName evidence="2">Uncharacterized protein</fullName>
    </submittedName>
</protein>
<evidence type="ECO:0000256" key="1">
    <source>
        <dbReference type="SAM" id="MobiDB-lite"/>
    </source>
</evidence>
<dbReference type="OMA" id="PETWGER"/>
<feature type="region of interest" description="Disordered" evidence="1">
    <location>
        <begin position="166"/>
        <end position="195"/>
    </location>
</feature>
<feature type="compositionally biased region" description="Basic and acidic residues" evidence="1">
    <location>
        <begin position="9"/>
        <end position="19"/>
    </location>
</feature>
<dbReference type="AlphaFoldDB" id="A0A1M8ABQ8"/>
<keyword evidence="3" id="KW-1185">Reference proteome</keyword>
<feature type="compositionally biased region" description="Acidic residues" evidence="1">
    <location>
        <begin position="20"/>
        <end position="35"/>
    </location>
</feature>
<dbReference type="PANTHER" id="PTHR38698">
    <property type="entry name" value="EXPRESSED PROTEIN"/>
    <property type="match status" value="1"/>
</dbReference>
<feature type="compositionally biased region" description="Low complexity" evidence="1">
    <location>
        <begin position="303"/>
        <end position="316"/>
    </location>
</feature>
<evidence type="ECO:0000313" key="2">
    <source>
        <dbReference type="EMBL" id="SHO79869.1"/>
    </source>
</evidence>
<dbReference type="InterPro" id="IPR031355">
    <property type="entry name" value="YBL010C/LAA2-like"/>
</dbReference>
<dbReference type="STRING" id="1230383.A0A1M8ABQ8"/>
<feature type="region of interest" description="Disordered" evidence="1">
    <location>
        <begin position="284"/>
        <end position="316"/>
    </location>
</feature>
<name>A0A1M8ABQ8_MALS4</name>
<reference evidence="3" key="1">
    <citation type="journal article" date="2017" name="Nucleic Acids Res.">
        <title>Proteogenomics produces comprehensive and highly accurate protein-coding gene annotation in a complete genome assembly of Malassezia sympodialis.</title>
        <authorList>
            <person name="Zhu Y."/>
            <person name="Engstroem P.G."/>
            <person name="Tellgren-Roth C."/>
            <person name="Baudo C.D."/>
            <person name="Kennell J.C."/>
            <person name="Sun S."/>
            <person name="Billmyre R.B."/>
            <person name="Schroeder M.S."/>
            <person name="Andersson A."/>
            <person name="Holm T."/>
            <person name="Sigurgeirsson B."/>
            <person name="Wu G."/>
            <person name="Sankaranarayanan S.R."/>
            <person name="Siddharthan R."/>
            <person name="Sanyal K."/>
            <person name="Lundeberg J."/>
            <person name="Nystedt B."/>
            <person name="Boekhout T."/>
            <person name="Dawson T.L. Jr."/>
            <person name="Heitman J."/>
            <person name="Scheynius A."/>
            <person name="Lehtioe J."/>
        </authorList>
    </citation>
    <scope>NUCLEOTIDE SEQUENCE [LARGE SCALE GENOMIC DNA]</scope>
    <source>
        <strain evidence="3">ATCC 42132</strain>
    </source>
</reference>
<dbReference type="VEuPathDB" id="FungiDB:MSYG_4221"/>
<evidence type="ECO:0000313" key="3">
    <source>
        <dbReference type="Proteomes" id="UP000186303"/>
    </source>
</evidence>
<accession>A0A1M8ABQ8</accession>
<dbReference type="Pfam" id="PF17104">
    <property type="entry name" value="YBL010C_LAA2"/>
    <property type="match status" value="1"/>
</dbReference>
<sequence>MTVESGVDALREAHGPSDHGEEDVDDFGDFEEGDELAPAAETEAKPEPSEPGVGSLPLSDDPEDAALNDGVRALLPPDFFDMRTPGEGVAPNIAIEGMRLVEGPSQILVSEQIRALYRALQVDSVPSAPLDWRRSYTRRQSLIALGVPINLDEVTQEVLPPLELHIPTPARPAAAGTDTPSAPPQRVDTQKPETWGERRRRELNLVEPEVPMHRIDVLRQISEEDIKLKTQPELRELLREMDGLSTQLGEALQYYLTLRDAFASDGEIYNGMIRDLVAGASHKQAARAKTEKRGGLMRRGSLRSDSGSRPGTPQAK</sequence>
<dbReference type="PANTHER" id="PTHR38698:SF1">
    <property type="entry name" value="FUNGAL PROTEIN"/>
    <property type="match status" value="1"/>
</dbReference>
<gene>
    <name evidence="2" type="ORF">MSYG_4221</name>
</gene>
<organism evidence="2 3">
    <name type="scientific">Malassezia sympodialis (strain ATCC 42132)</name>
    <name type="common">Atopic eczema-associated yeast</name>
    <dbReference type="NCBI Taxonomy" id="1230383"/>
    <lineage>
        <taxon>Eukaryota</taxon>
        <taxon>Fungi</taxon>
        <taxon>Dikarya</taxon>
        <taxon>Basidiomycota</taxon>
        <taxon>Ustilaginomycotina</taxon>
        <taxon>Malasseziomycetes</taxon>
        <taxon>Malasseziales</taxon>
        <taxon>Malasseziaceae</taxon>
        <taxon>Malassezia</taxon>
    </lineage>
</organism>
<proteinExistence type="predicted"/>
<dbReference type="EMBL" id="LT671827">
    <property type="protein sequence ID" value="SHO79869.1"/>
    <property type="molecule type" value="Genomic_DNA"/>
</dbReference>